<evidence type="ECO:0008006" key="4">
    <source>
        <dbReference type="Google" id="ProtNLM"/>
    </source>
</evidence>
<feature type="compositionally biased region" description="Basic and acidic residues" evidence="1">
    <location>
        <begin position="57"/>
        <end position="71"/>
    </location>
</feature>
<proteinExistence type="predicted"/>
<protein>
    <recommendedName>
        <fullName evidence="4">Secreted protein</fullName>
    </recommendedName>
</protein>
<gene>
    <name evidence="3" type="ORF">BD311DRAFT_746866</name>
</gene>
<sequence>MSAHCLQSRDCPPLLTSATALLFTLSLLFEVDEPVYGFSRRRMLSRSTSSPKLCVPSHRDQPSPERVDVSR</sequence>
<feature type="signal peptide" evidence="2">
    <location>
        <begin position="1"/>
        <end position="37"/>
    </location>
</feature>
<accession>A0A4Q9N293</accession>
<dbReference type="AlphaFoldDB" id="A0A4Q9N293"/>
<evidence type="ECO:0000313" key="3">
    <source>
        <dbReference type="EMBL" id="TBU33958.1"/>
    </source>
</evidence>
<feature type="chain" id="PRO_5020281931" description="Secreted protein" evidence="2">
    <location>
        <begin position="38"/>
        <end position="71"/>
    </location>
</feature>
<dbReference type="EMBL" id="ML143389">
    <property type="protein sequence ID" value="TBU33958.1"/>
    <property type="molecule type" value="Genomic_DNA"/>
</dbReference>
<reference evidence="3" key="1">
    <citation type="submission" date="2019-01" db="EMBL/GenBank/DDBJ databases">
        <title>Draft genome sequences of three monokaryotic isolates of the white-rot basidiomycete fungus Dichomitus squalens.</title>
        <authorList>
            <consortium name="DOE Joint Genome Institute"/>
            <person name="Lopez S.C."/>
            <person name="Andreopoulos B."/>
            <person name="Pangilinan J."/>
            <person name="Lipzen A."/>
            <person name="Riley R."/>
            <person name="Ahrendt S."/>
            <person name="Ng V."/>
            <person name="Barry K."/>
            <person name="Daum C."/>
            <person name="Grigoriev I.V."/>
            <person name="Hilden K.S."/>
            <person name="Makela M.R."/>
            <person name="de Vries R.P."/>
        </authorList>
    </citation>
    <scope>NUCLEOTIDE SEQUENCE [LARGE SCALE GENOMIC DNA]</scope>
    <source>
        <strain evidence="3">OM18370.1</strain>
    </source>
</reference>
<keyword evidence="2" id="KW-0732">Signal</keyword>
<feature type="region of interest" description="Disordered" evidence="1">
    <location>
        <begin position="45"/>
        <end position="71"/>
    </location>
</feature>
<evidence type="ECO:0000256" key="2">
    <source>
        <dbReference type="SAM" id="SignalP"/>
    </source>
</evidence>
<evidence type="ECO:0000256" key="1">
    <source>
        <dbReference type="SAM" id="MobiDB-lite"/>
    </source>
</evidence>
<dbReference type="Proteomes" id="UP000292957">
    <property type="component" value="Unassembled WGS sequence"/>
</dbReference>
<name>A0A4Q9N293_9APHY</name>
<organism evidence="3">
    <name type="scientific">Dichomitus squalens</name>
    <dbReference type="NCBI Taxonomy" id="114155"/>
    <lineage>
        <taxon>Eukaryota</taxon>
        <taxon>Fungi</taxon>
        <taxon>Dikarya</taxon>
        <taxon>Basidiomycota</taxon>
        <taxon>Agaricomycotina</taxon>
        <taxon>Agaricomycetes</taxon>
        <taxon>Polyporales</taxon>
        <taxon>Polyporaceae</taxon>
        <taxon>Dichomitus</taxon>
    </lineage>
</organism>